<comment type="caution">
    <text evidence="2">The sequence shown here is derived from an EMBL/GenBank/DDBJ whole genome shotgun (WGS) entry which is preliminary data.</text>
</comment>
<sequence length="265" mass="28770">MHRAREYARMLRVFHRDSVRAEIAYRADFAAGVVLSLFWHTWAVLGLAVFYQFAEDILGWTFPEAIVVLGMFLLMNGFRQLIVTPNLQQMSDHIRLGTLDYLLLKPVSAQFMVTLRRFNPILWVDCVIGLALALAGAILHDGVPGPADLLLFAVTLAAALIIVYALGVLLVAVVIRTVQAEGLDILVRGAFEVGRFPVDFYGGVTAWIFTFFVPIALITVFPARALLGDLPIAAAGASAAGAALALALATLVWRAALRSYEGASS</sequence>
<dbReference type="PANTHER" id="PTHR36833">
    <property type="entry name" value="SLR0610 PROTEIN-RELATED"/>
    <property type="match status" value="1"/>
</dbReference>
<gene>
    <name evidence="2" type="ORF">Amac_088620</name>
</gene>
<name>A0A5M3X0H7_9ACTN</name>
<feature type="transmembrane region" description="Helical" evidence="1">
    <location>
        <begin position="196"/>
        <end position="220"/>
    </location>
</feature>
<keyword evidence="1" id="KW-1133">Transmembrane helix</keyword>
<dbReference type="Proteomes" id="UP000331127">
    <property type="component" value="Unassembled WGS sequence"/>
</dbReference>
<dbReference type="Pfam" id="PF06182">
    <property type="entry name" value="ABC2_membrane_6"/>
    <property type="match status" value="1"/>
</dbReference>
<keyword evidence="1" id="KW-0472">Membrane</keyword>
<reference evidence="2 3" key="1">
    <citation type="submission" date="2019-10" db="EMBL/GenBank/DDBJ databases">
        <title>Whole genome shotgun sequence of Acrocarpospora macrocephala NBRC 16266.</title>
        <authorList>
            <person name="Ichikawa N."/>
            <person name="Kimura A."/>
            <person name="Kitahashi Y."/>
            <person name="Komaki H."/>
            <person name="Oguchi A."/>
        </authorList>
    </citation>
    <scope>NUCLEOTIDE SEQUENCE [LARGE SCALE GENOMIC DNA]</scope>
    <source>
        <strain evidence="2 3">NBRC 16266</strain>
    </source>
</reference>
<feature type="transmembrane region" description="Helical" evidence="1">
    <location>
        <begin position="151"/>
        <end position="175"/>
    </location>
</feature>
<accession>A0A5M3X0H7</accession>
<dbReference type="OrthoDB" id="9788195at2"/>
<dbReference type="InterPro" id="IPR010390">
    <property type="entry name" value="ABC-2_transporter-like"/>
</dbReference>
<protein>
    <recommendedName>
        <fullName evidence="4">ABC transporter permease</fullName>
    </recommendedName>
</protein>
<feature type="transmembrane region" description="Helical" evidence="1">
    <location>
        <begin position="57"/>
        <end position="78"/>
    </location>
</feature>
<keyword evidence="3" id="KW-1185">Reference proteome</keyword>
<evidence type="ECO:0008006" key="4">
    <source>
        <dbReference type="Google" id="ProtNLM"/>
    </source>
</evidence>
<dbReference type="EMBL" id="BLAE01000072">
    <property type="protein sequence ID" value="GES15265.1"/>
    <property type="molecule type" value="Genomic_DNA"/>
</dbReference>
<evidence type="ECO:0000313" key="3">
    <source>
        <dbReference type="Proteomes" id="UP000331127"/>
    </source>
</evidence>
<dbReference type="RefSeq" id="WP_155360402.1">
    <property type="nucleotide sequence ID" value="NZ_BAAAHL010000001.1"/>
</dbReference>
<dbReference type="PANTHER" id="PTHR36833:SF1">
    <property type="entry name" value="INTEGRAL MEMBRANE TRANSPORT PROTEIN"/>
    <property type="match status" value="1"/>
</dbReference>
<feature type="transmembrane region" description="Helical" evidence="1">
    <location>
        <begin position="121"/>
        <end position="139"/>
    </location>
</feature>
<evidence type="ECO:0000256" key="1">
    <source>
        <dbReference type="SAM" id="Phobius"/>
    </source>
</evidence>
<dbReference type="AlphaFoldDB" id="A0A5M3X0H7"/>
<feature type="transmembrane region" description="Helical" evidence="1">
    <location>
        <begin position="232"/>
        <end position="253"/>
    </location>
</feature>
<feature type="transmembrane region" description="Helical" evidence="1">
    <location>
        <begin position="29"/>
        <end position="51"/>
    </location>
</feature>
<keyword evidence="1" id="KW-0812">Transmembrane</keyword>
<evidence type="ECO:0000313" key="2">
    <source>
        <dbReference type="EMBL" id="GES15265.1"/>
    </source>
</evidence>
<organism evidence="2 3">
    <name type="scientific">Acrocarpospora macrocephala</name>
    <dbReference type="NCBI Taxonomy" id="150177"/>
    <lineage>
        <taxon>Bacteria</taxon>
        <taxon>Bacillati</taxon>
        <taxon>Actinomycetota</taxon>
        <taxon>Actinomycetes</taxon>
        <taxon>Streptosporangiales</taxon>
        <taxon>Streptosporangiaceae</taxon>
        <taxon>Acrocarpospora</taxon>
    </lineage>
</organism>
<proteinExistence type="predicted"/>